<keyword evidence="1" id="KW-0472">Membrane</keyword>
<name>A0AAD9I468_9PEZI</name>
<keyword evidence="1" id="KW-1133">Transmembrane helix</keyword>
<reference evidence="2" key="1">
    <citation type="journal article" date="2023" name="Mol. Plant Microbe Interact.">
        <title>Elucidating the Obligate Nature and Biological Capacity of an Invasive Fungal Corn Pathogen.</title>
        <authorList>
            <person name="MacCready J.S."/>
            <person name="Roggenkamp E.M."/>
            <person name="Gdanetz K."/>
            <person name="Chilvers M.I."/>
        </authorList>
    </citation>
    <scope>NUCLEOTIDE SEQUENCE</scope>
    <source>
        <strain evidence="2">PM02</strain>
    </source>
</reference>
<feature type="transmembrane region" description="Helical" evidence="1">
    <location>
        <begin position="116"/>
        <end position="143"/>
    </location>
</feature>
<dbReference type="EMBL" id="JAQQPM010000004">
    <property type="protein sequence ID" value="KAK2070618.1"/>
    <property type="molecule type" value="Genomic_DNA"/>
</dbReference>
<evidence type="ECO:0000256" key="1">
    <source>
        <dbReference type="SAM" id="Phobius"/>
    </source>
</evidence>
<keyword evidence="1" id="KW-0812">Transmembrane</keyword>
<gene>
    <name evidence="2" type="ORF">P8C59_005097</name>
</gene>
<keyword evidence="3" id="KW-1185">Reference proteome</keyword>
<protein>
    <submittedName>
        <fullName evidence="2">Uncharacterized protein</fullName>
    </submittedName>
</protein>
<accession>A0AAD9I468</accession>
<evidence type="ECO:0000313" key="2">
    <source>
        <dbReference type="EMBL" id="KAK2070618.1"/>
    </source>
</evidence>
<sequence length="231" mass="24709">MASESKHTAYASDFEVDSRDLHLQAKVRALRLVDNIRIGVTSVALLMGVTILGLSANTLSVYSDTHVGSDFFLPLWPDQFDLQPTIALVVGSTVVFLANTVSLVSSKVHHFRNMTAVHTSLGLATPLLGLAAAAVAMASFYLANASDRADTLLSWTCRWQSVAMSQPPHWCPLCRESRAAVYLAVLLVPVEAVVLAVAAHQVTVERGISAYARARNSPSPTPLVAGMQAKA</sequence>
<comment type="caution">
    <text evidence="2">The sequence shown here is derived from an EMBL/GenBank/DDBJ whole genome shotgun (WGS) entry which is preliminary data.</text>
</comment>
<dbReference type="Proteomes" id="UP001217918">
    <property type="component" value="Unassembled WGS sequence"/>
</dbReference>
<organism evidence="2 3">
    <name type="scientific">Phyllachora maydis</name>
    <dbReference type="NCBI Taxonomy" id="1825666"/>
    <lineage>
        <taxon>Eukaryota</taxon>
        <taxon>Fungi</taxon>
        <taxon>Dikarya</taxon>
        <taxon>Ascomycota</taxon>
        <taxon>Pezizomycotina</taxon>
        <taxon>Sordariomycetes</taxon>
        <taxon>Sordariomycetidae</taxon>
        <taxon>Phyllachorales</taxon>
        <taxon>Phyllachoraceae</taxon>
        <taxon>Phyllachora</taxon>
    </lineage>
</organism>
<proteinExistence type="predicted"/>
<feature type="transmembrane region" description="Helical" evidence="1">
    <location>
        <begin position="179"/>
        <end position="199"/>
    </location>
</feature>
<dbReference type="AlphaFoldDB" id="A0AAD9I468"/>
<evidence type="ECO:0000313" key="3">
    <source>
        <dbReference type="Proteomes" id="UP001217918"/>
    </source>
</evidence>
<feature type="transmembrane region" description="Helical" evidence="1">
    <location>
        <begin position="38"/>
        <end position="62"/>
    </location>
</feature>
<feature type="transmembrane region" description="Helical" evidence="1">
    <location>
        <begin position="82"/>
        <end position="104"/>
    </location>
</feature>